<evidence type="ECO:0000256" key="1">
    <source>
        <dbReference type="SAM" id="MobiDB-lite"/>
    </source>
</evidence>
<dbReference type="InterPro" id="IPR027267">
    <property type="entry name" value="AH/BAR_dom_sf"/>
</dbReference>
<dbReference type="InterPro" id="IPR030798">
    <property type="entry name" value="Arfaptin_fam"/>
</dbReference>
<dbReference type="InterPro" id="IPR010504">
    <property type="entry name" value="AH_dom"/>
</dbReference>
<feature type="region of interest" description="Disordered" evidence="1">
    <location>
        <begin position="24"/>
        <end position="73"/>
    </location>
</feature>
<dbReference type="Pfam" id="PF06456">
    <property type="entry name" value="Arfaptin"/>
    <property type="match status" value="1"/>
</dbReference>
<sequence>MTEILNGTEIAAATSEISLNDEAYEKETNGIHANGGENNLEDDRETQDGQLDDSYPSSQPQTGDQTFIVGSSNVGSRLAGDSVGSRLASFGITAETQSRNDPNQSPAYKPAATTLSLNRSKSQSSVGFGSSTAPAPASSKFTNMTFQDVQQVAAVKADTLKTWSVKTYKCTKQILSEKLGRGTRTVDLELEAKVEILRDTKRKYENLMMLTNVLANHFSSLVQTQKVLSSAFGELSAKSQELQEEFRYNAETQIVLANNGENLLSAIKFFTSNVSTLCSKTMEDTLITISRYEAARLQFDAYRSELETLNLAPRTEANILKQAASQQQFNKQKSIYDKLRDDVNVKLQFLDENRVKVMQKNLLLFHNAISAYFAGNQQQLAAALEQFNIPKPTQSFIEKD</sequence>
<feature type="compositionally biased region" description="Polar residues" evidence="1">
    <location>
        <begin position="55"/>
        <end position="73"/>
    </location>
</feature>
<proteinExistence type="predicted"/>
<dbReference type="SUPFAM" id="SSF103657">
    <property type="entry name" value="BAR/IMD domain-like"/>
    <property type="match status" value="1"/>
</dbReference>
<dbReference type="PANTHER" id="PTHR12141">
    <property type="entry name" value="ARFAPTIN-RELATED"/>
    <property type="match status" value="1"/>
</dbReference>
<name>A0ABP0G4U7_CLALP</name>
<dbReference type="CDD" id="cd07660">
    <property type="entry name" value="BAR_Arfaptin"/>
    <property type="match status" value="1"/>
</dbReference>
<keyword evidence="4" id="KW-1185">Reference proteome</keyword>
<organism evidence="3 4">
    <name type="scientific">Clavelina lepadiformis</name>
    <name type="common">Light-bulb sea squirt</name>
    <name type="synonym">Ascidia lepadiformis</name>
    <dbReference type="NCBI Taxonomy" id="159417"/>
    <lineage>
        <taxon>Eukaryota</taxon>
        <taxon>Metazoa</taxon>
        <taxon>Chordata</taxon>
        <taxon>Tunicata</taxon>
        <taxon>Ascidiacea</taxon>
        <taxon>Aplousobranchia</taxon>
        <taxon>Clavelinidae</taxon>
        <taxon>Clavelina</taxon>
    </lineage>
</organism>
<gene>
    <name evidence="3" type="ORF">CVLEPA_LOCUS18454</name>
</gene>
<dbReference type="PANTHER" id="PTHR12141:SF5">
    <property type="entry name" value="ARFAPTIN"/>
    <property type="match status" value="1"/>
</dbReference>
<dbReference type="PROSITE" id="PS50870">
    <property type="entry name" value="AH"/>
    <property type="match status" value="1"/>
</dbReference>
<dbReference type="Proteomes" id="UP001642483">
    <property type="component" value="Unassembled WGS sequence"/>
</dbReference>
<accession>A0ABP0G4U7</accession>
<evidence type="ECO:0000313" key="3">
    <source>
        <dbReference type="EMBL" id="CAK8686533.1"/>
    </source>
</evidence>
<dbReference type="EMBL" id="CAWYQH010000102">
    <property type="protein sequence ID" value="CAK8686533.1"/>
    <property type="molecule type" value="Genomic_DNA"/>
</dbReference>
<comment type="caution">
    <text evidence="3">The sequence shown here is derived from an EMBL/GenBank/DDBJ whole genome shotgun (WGS) entry which is preliminary data.</text>
</comment>
<evidence type="ECO:0000259" key="2">
    <source>
        <dbReference type="PROSITE" id="PS50870"/>
    </source>
</evidence>
<dbReference type="SMART" id="SM01015">
    <property type="entry name" value="Arfaptin"/>
    <property type="match status" value="1"/>
</dbReference>
<evidence type="ECO:0000313" key="4">
    <source>
        <dbReference type="Proteomes" id="UP001642483"/>
    </source>
</evidence>
<feature type="domain" description="AH" evidence="2">
    <location>
        <begin position="185"/>
        <end position="385"/>
    </location>
</feature>
<reference evidence="3 4" key="1">
    <citation type="submission" date="2024-02" db="EMBL/GenBank/DDBJ databases">
        <authorList>
            <person name="Daric V."/>
            <person name="Darras S."/>
        </authorList>
    </citation>
    <scope>NUCLEOTIDE SEQUENCE [LARGE SCALE GENOMIC DNA]</scope>
</reference>
<protein>
    <recommendedName>
        <fullName evidence="2">AH domain-containing protein</fullName>
    </recommendedName>
</protein>
<dbReference type="Gene3D" id="1.20.1270.60">
    <property type="entry name" value="Arfaptin homology (AH) domain/BAR domain"/>
    <property type="match status" value="1"/>
</dbReference>